<dbReference type="AlphaFoldDB" id="A0AAV7LJZ9"/>
<gene>
    <name evidence="2" type="ORF">NDU88_004455</name>
</gene>
<evidence type="ECO:0000313" key="3">
    <source>
        <dbReference type="Proteomes" id="UP001066276"/>
    </source>
</evidence>
<keyword evidence="3" id="KW-1185">Reference proteome</keyword>
<protein>
    <submittedName>
        <fullName evidence="2">Uncharacterized protein</fullName>
    </submittedName>
</protein>
<evidence type="ECO:0000256" key="1">
    <source>
        <dbReference type="SAM" id="MobiDB-lite"/>
    </source>
</evidence>
<evidence type="ECO:0000313" key="2">
    <source>
        <dbReference type="EMBL" id="KAJ1091328.1"/>
    </source>
</evidence>
<proteinExistence type="predicted"/>
<reference evidence="2" key="1">
    <citation type="journal article" date="2022" name="bioRxiv">
        <title>Sequencing and chromosome-scale assembly of the giantPleurodeles waltlgenome.</title>
        <authorList>
            <person name="Brown T."/>
            <person name="Elewa A."/>
            <person name="Iarovenko S."/>
            <person name="Subramanian E."/>
            <person name="Araus A.J."/>
            <person name="Petzold A."/>
            <person name="Susuki M."/>
            <person name="Suzuki K.-i.T."/>
            <person name="Hayashi T."/>
            <person name="Toyoda A."/>
            <person name="Oliveira C."/>
            <person name="Osipova E."/>
            <person name="Leigh N.D."/>
            <person name="Simon A."/>
            <person name="Yun M.H."/>
        </authorList>
    </citation>
    <scope>NUCLEOTIDE SEQUENCE</scope>
    <source>
        <strain evidence="2">20211129_DDA</strain>
        <tissue evidence="2">Liver</tissue>
    </source>
</reference>
<dbReference type="Proteomes" id="UP001066276">
    <property type="component" value="Chromosome 11"/>
</dbReference>
<dbReference type="EMBL" id="JANPWB010000015">
    <property type="protein sequence ID" value="KAJ1091328.1"/>
    <property type="molecule type" value="Genomic_DNA"/>
</dbReference>
<organism evidence="2 3">
    <name type="scientific">Pleurodeles waltl</name>
    <name type="common">Iberian ribbed newt</name>
    <dbReference type="NCBI Taxonomy" id="8319"/>
    <lineage>
        <taxon>Eukaryota</taxon>
        <taxon>Metazoa</taxon>
        <taxon>Chordata</taxon>
        <taxon>Craniata</taxon>
        <taxon>Vertebrata</taxon>
        <taxon>Euteleostomi</taxon>
        <taxon>Amphibia</taxon>
        <taxon>Batrachia</taxon>
        <taxon>Caudata</taxon>
        <taxon>Salamandroidea</taxon>
        <taxon>Salamandridae</taxon>
        <taxon>Pleurodelinae</taxon>
        <taxon>Pleurodeles</taxon>
    </lineage>
</organism>
<name>A0AAV7LJZ9_PLEWA</name>
<feature type="compositionally biased region" description="Basic and acidic residues" evidence="1">
    <location>
        <begin position="93"/>
        <end position="105"/>
    </location>
</feature>
<comment type="caution">
    <text evidence="2">The sequence shown here is derived from an EMBL/GenBank/DDBJ whole genome shotgun (WGS) entry which is preliminary data.</text>
</comment>
<feature type="region of interest" description="Disordered" evidence="1">
    <location>
        <begin position="1"/>
        <end position="105"/>
    </location>
</feature>
<sequence>MRLLSTGPRALPPGARESGCSEGDSVRGTGAIREVGAPSRSAHQEPVIKKKRGRGEAAVRHDRRSGSPEVPCTPVLSPLDRGELPQPPLPPRTPREPERAESSRL</sequence>
<feature type="compositionally biased region" description="Basic and acidic residues" evidence="1">
    <location>
        <begin position="42"/>
        <end position="66"/>
    </location>
</feature>
<accession>A0AAV7LJZ9</accession>